<evidence type="ECO:0000313" key="3">
    <source>
        <dbReference type="Proteomes" id="UP000184447"/>
    </source>
</evidence>
<dbReference type="Proteomes" id="UP000184447">
    <property type="component" value="Unassembled WGS sequence"/>
</dbReference>
<gene>
    <name evidence="2" type="ORF">SAMN02745207_02465</name>
</gene>
<dbReference type="EMBL" id="FQXM01000013">
    <property type="protein sequence ID" value="SHH78411.1"/>
    <property type="molecule type" value="Genomic_DNA"/>
</dbReference>
<reference evidence="2 3" key="1">
    <citation type="submission" date="2016-11" db="EMBL/GenBank/DDBJ databases">
        <authorList>
            <person name="Jaros S."/>
            <person name="Januszkiewicz K."/>
            <person name="Wedrychowicz H."/>
        </authorList>
    </citation>
    <scope>NUCLEOTIDE SEQUENCE [LARGE SCALE GENOMIC DNA]</scope>
    <source>
        <strain evidence="2 3">DSM 8605</strain>
    </source>
</reference>
<accession>A0A1M5VT49</accession>
<sequence length="212" mass="22033">GPMGPVGSTGADGPMGPVGATGAVGPTGPVGVTGAVGPTGPSADNLCDCCYNPMKKVIEKIQESANGSIKRTFIGPYINETHAYIQIINVTANDCIVQLGKNSITDDPIFTSICKIAAIELTTDLDITLEPFPDPDTKTGECGCCERPIREYLKSIEGETVDIRVGNGQNVDIGDKIISDVGEGILRLDGTGTGTGSVKRSYVSICKILTIE</sequence>
<dbReference type="STRING" id="1121316.SAMN02745207_02465"/>
<protein>
    <recommendedName>
        <fullName evidence="4">Collagen triple helix repeat-containing protein</fullName>
    </recommendedName>
</protein>
<feature type="non-terminal residue" evidence="2">
    <location>
        <position position="1"/>
    </location>
</feature>
<keyword evidence="3" id="KW-1185">Reference proteome</keyword>
<proteinExistence type="predicted"/>
<dbReference type="AlphaFoldDB" id="A0A1M5VT49"/>
<dbReference type="RefSeq" id="WP_143160538.1">
    <property type="nucleotide sequence ID" value="NZ_FQXM01000013.1"/>
</dbReference>
<evidence type="ECO:0000313" key="2">
    <source>
        <dbReference type="EMBL" id="SHH78411.1"/>
    </source>
</evidence>
<organism evidence="2 3">
    <name type="scientific">Clostridium grantii DSM 8605</name>
    <dbReference type="NCBI Taxonomy" id="1121316"/>
    <lineage>
        <taxon>Bacteria</taxon>
        <taxon>Bacillati</taxon>
        <taxon>Bacillota</taxon>
        <taxon>Clostridia</taxon>
        <taxon>Eubacteriales</taxon>
        <taxon>Clostridiaceae</taxon>
        <taxon>Clostridium</taxon>
    </lineage>
</organism>
<name>A0A1M5VT49_9CLOT</name>
<evidence type="ECO:0000256" key="1">
    <source>
        <dbReference type="SAM" id="MobiDB-lite"/>
    </source>
</evidence>
<evidence type="ECO:0008006" key="4">
    <source>
        <dbReference type="Google" id="ProtNLM"/>
    </source>
</evidence>
<feature type="region of interest" description="Disordered" evidence="1">
    <location>
        <begin position="1"/>
        <end position="22"/>
    </location>
</feature>